<name>A0A285BWT7_9PROT</name>
<reference evidence="1 2" key="1">
    <citation type="submission" date="2017-08" db="EMBL/GenBank/DDBJ databases">
        <authorList>
            <person name="de Groot N.N."/>
        </authorList>
    </citation>
    <scope>NUCLEOTIDE SEQUENCE [LARGE SCALE GENOMIC DNA]</scope>
    <source>
        <strain evidence="1 2">Nm15</strain>
    </source>
</reference>
<accession>A0A285BWT7</accession>
<evidence type="ECO:0000313" key="1">
    <source>
        <dbReference type="EMBL" id="SNX59555.1"/>
    </source>
</evidence>
<dbReference type="AlphaFoldDB" id="A0A285BWT7"/>
<gene>
    <name evidence="1" type="ORF">SAMN06296273_0998</name>
</gene>
<protein>
    <submittedName>
        <fullName evidence="1">Uncharacterized protein</fullName>
    </submittedName>
</protein>
<dbReference type="Proteomes" id="UP000242498">
    <property type="component" value="Chromosome I"/>
</dbReference>
<dbReference type="EMBL" id="LT907782">
    <property type="protein sequence ID" value="SNX59555.1"/>
    <property type="molecule type" value="Genomic_DNA"/>
</dbReference>
<organism evidence="1 2">
    <name type="scientific">Nitrosomonas ureae</name>
    <dbReference type="NCBI Taxonomy" id="44577"/>
    <lineage>
        <taxon>Bacteria</taxon>
        <taxon>Pseudomonadati</taxon>
        <taxon>Pseudomonadota</taxon>
        <taxon>Betaproteobacteria</taxon>
        <taxon>Nitrosomonadales</taxon>
        <taxon>Nitrosomonadaceae</taxon>
        <taxon>Nitrosomonas</taxon>
    </lineage>
</organism>
<evidence type="ECO:0000313" key="2">
    <source>
        <dbReference type="Proteomes" id="UP000242498"/>
    </source>
</evidence>
<sequence length="41" mass="4923">MRYNYSQKDPLSATEWQQNRGFLDKRPDEISGETIQCRFTI</sequence>
<proteinExistence type="predicted"/>